<gene>
    <name evidence="2" type="ORF">L210DRAFT_3553144</name>
</gene>
<dbReference type="AlphaFoldDB" id="A0AAD4BMN6"/>
<evidence type="ECO:0000313" key="2">
    <source>
        <dbReference type="EMBL" id="KAF8434534.1"/>
    </source>
</evidence>
<keyword evidence="3" id="KW-1185">Reference proteome</keyword>
<sequence length="293" mass="32827">MPLAPSPADASAFTVQTQQRTQRKSPSIGELSIVQRSSTTVEVRGHDTAFPSFLGTSEYFYDSRAGYENPLITAASRSLISDIHTLTRRCCAVDVPRPLSLLHTLLRARPPNELFDDPWFKAVRIWAEVDDICETESFDGHKKSFVEYTLNILFFPDLHTTYRIPKILVLHRPPPSPADSQLSLSVPSSPSLPIPGTPCSMPSPLHFQLPVMTRLCFNEQGQITYHRDIWDFRDVVRLIPGVRVVLWIVARAGAWGLSWISQKVCSNMDADAQHEECVNEDNALLTSPTDSNV</sequence>
<protein>
    <submittedName>
        <fullName evidence="2">Uncharacterized protein</fullName>
    </submittedName>
</protein>
<comment type="caution">
    <text evidence="2">The sequence shown here is derived from an EMBL/GenBank/DDBJ whole genome shotgun (WGS) entry which is preliminary data.</text>
</comment>
<feature type="region of interest" description="Disordered" evidence="1">
    <location>
        <begin position="1"/>
        <end position="28"/>
    </location>
</feature>
<evidence type="ECO:0000313" key="3">
    <source>
        <dbReference type="Proteomes" id="UP001194468"/>
    </source>
</evidence>
<name>A0AAD4BMN6_BOLED</name>
<accession>A0AAD4BMN6</accession>
<organism evidence="2 3">
    <name type="scientific">Boletus edulis BED1</name>
    <dbReference type="NCBI Taxonomy" id="1328754"/>
    <lineage>
        <taxon>Eukaryota</taxon>
        <taxon>Fungi</taxon>
        <taxon>Dikarya</taxon>
        <taxon>Basidiomycota</taxon>
        <taxon>Agaricomycotina</taxon>
        <taxon>Agaricomycetes</taxon>
        <taxon>Agaricomycetidae</taxon>
        <taxon>Boletales</taxon>
        <taxon>Boletineae</taxon>
        <taxon>Boletaceae</taxon>
        <taxon>Boletoideae</taxon>
        <taxon>Boletus</taxon>
    </lineage>
</organism>
<reference evidence="2" key="2">
    <citation type="journal article" date="2020" name="Nat. Commun.">
        <title>Large-scale genome sequencing of mycorrhizal fungi provides insights into the early evolution of symbiotic traits.</title>
        <authorList>
            <person name="Miyauchi S."/>
            <person name="Kiss E."/>
            <person name="Kuo A."/>
            <person name="Drula E."/>
            <person name="Kohler A."/>
            <person name="Sanchez-Garcia M."/>
            <person name="Morin E."/>
            <person name="Andreopoulos B."/>
            <person name="Barry K.W."/>
            <person name="Bonito G."/>
            <person name="Buee M."/>
            <person name="Carver A."/>
            <person name="Chen C."/>
            <person name="Cichocki N."/>
            <person name="Clum A."/>
            <person name="Culley D."/>
            <person name="Crous P.W."/>
            <person name="Fauchery L."/>
            <person name="Girlanda M."/>
            <person name="Hayes R.D."/>
            <person name="Keri Z."/>
            <person name="LaButti K."/>
            <person name="Lipzen A."/>
            <person name="Lombard V."/>
            <person name="Magnuson J."/>
            <person name="Maillard F."/>
            <person name="Murat C."/>
            <person name="Nolan M."/>
            <person name="Ohm R.A."/>
            <person name="Pangilinan J."/>
            <person name="Pereira M.F."/>
            <person name="Perotto S."/>
            <person name="Peter M."/>
            <person name="Pfister S."/>
            <person name="Riley R."/>
            <person name="Sitrit Y."/>
            <person name="Stielow J.B."/>
            <person name="Szollosi G."/>
            <person name="Zifcakova L."/>
            <person name="Stursova M."/>
            <person name="Spatafora J.W."/>
            <person name="Tedersoo L."/>
            <person name="Vaario L.M."/>
            <person name="Yamada A."/>
            <person name="Yan M."/>
            <person name="Wang P."/>
            <person name="Xu J."/>
            <person name="Bruns T."/>
            <person name="Baldrian P."/>
            <person name="Vilgalys R."/>
            <person name="Dunand C."/>
            <person name="Henrissat B."/>
            <person name="Grigoriev I.V."/>
            <person name="Hibbett D."/>
            <person name="Nagy L.G."/>
            <person name="Martin F.M."/>
        </authorList>
    </citation>
    <scope>NUCLEOTIDE SEQUENCE</scope>
    <source>
        <strain evidence="2">BED1</strain>
    </source>
</reference>
<dbReference type="Proteomes" id="UP001194468">
    <property type="component" value="Unassembled WGS sequence"/>
</dbReference>
<reference evidence="2" key="1">
    <citation type="submission" date="2019-10" db="EMBL/GenBank/DDBJ databases">
        <authorList>
            <consortium name="DOE Joint Genome Institute"/>
            <person name="Kuo A."/>
            <person name="Miyauchi S."/>
            <person name="Kiss E."/>
            <person name="Drula E."/>
            <person name="Kohler A."/>
            <person name="Sanchez-Garcia M."/>
            <person name="Andreopoulos B."/>
            <person name="Barry K.W."/>
            <person name="Bonito G."/>
            <person name="Buee M."/>
            <person name="Carver A."/>
            <person name="Chen C."/>
            <person name="Cichocki N."/>
            <person name="Clum A."/>
            <person name="Culley D."/>
            <person name="Crous P.W."/>
            <person name="Fauchery L."/>
            <person name="Girlanda M."/>
            <person name="Hayes R."/>
            <person name="Keri Z."/>
            <person name="LaButti K."/>
            <person name="Lipzen A."/>
            <person name="Lombard V."/>
            <person name="Magnuson J."/>
            <person name="Maillard F."/>
            <person name="Morin E."/>
            <person name="Murat C."/>
            <person name="Nolan M."/>
            <person name="Ohm R."/>
            <person name="Pangilinan J."/>
            <person name="Pereira M."/>
            <person name="Perotto S."/>
            <person name="Peter M."/>
            <person name="Riley R."/>
            <person name="Sitrit Y."/>
            <person name="Stielow B."/>
            <person name="Szollosi G."/>
            <person name="Zifcakova L."/>
            <person name="Stursova M."/>
            <person name="Spatafora J.W."/>
            <person name="Tedersoo L."/>
            <person name="Vaario L.-M."/>
            <person name="Yamada A."/>
            <person name="Yan M."/>
            <person name="Wang P."/>
            <person name="Xu J."/>
            <person name="Bruns T."/>
            <person name="Baldrian P."/>
            <person name="Vilgalys R."/>
            <person name="Henrissat B."/>
            <person name="Grigoriev I.V."/>
            <person name="Hibbett D."/>
            <person name="Nagy L.G."/>
            <person name="Martin F.M."/>
        </authorList>
    </citation>
    <scope>NUCLEOTIDE SEQUENCE</scope>
    <source>
        <strain evidence="2">BED1</strain>
    </source>
</reference>
<proteinExistence type="predicted"/>
<dbReference type="EMBL" id="WHUW01000028">
    <property type="protein sequence ID" value="KAF8434534.1"/>
    <property type="molecule type" value="Genomic_DNA"/>
</dbReference>
<evidence type="ECO:0000256" key="1">
    <source>
        <dbReference type="SAM" id="MobiDB-lite"/>
    </source>
</evidence>